<dbReference type="EMBL" id="CP045929">
    <property type="protein sequence ID" value="QGK69321.1"/>
    <property type="molecule type" value="Genomic_DNA"/>
</dbReference>
<evidence type="ECO:0000313" key="1">
    <source>
        <dbReference type="EMBL" id="QGK69321.1"/>
    </source>
</evidence>
<gene>
    <name evidence="1" type="ORF">GIY23_07055</name>
</gene>
<dbReference type="RefSeq" id="WP_154075917.1">
    <property type="nucleotide sequence ID" value="NZ_CP045929.1"/>
</dbReference>
<accession>A0A5Q3Q3Y2</accession>
<proteinExistence type="predicted"/>
<sequence length="138" mass="14487">MTSSPEAPETAPATPGTDSLLHELIGRGFQFLHPCDEHGEVVAVVGVRAHHDVVDVLRLHSEDDAVATRIPGDEENILAPSRMAWQSTGTAVHVLGDLLSLPDQHTPGLADPQQPSAAARGCWVPGGPGRAKWLAATA</sequence>
<keyword evidence="2" id="KW-1185">Reference proteome</keyword>
<evidence type="ECO:0000313" key="2">
    <source>
        <dbReference type="Proteomes" id="UP000371041"/>
    </source>
</evidence>
<dbReference type="Proteomes" id="UP000371041">
    <property type="component" value="Chromosome"/>
</dbReference>
<name>A0A5Q3Q3Y2_9PSEU</name>
<protein>
    <submittedName>
        <fullName evidence="1">Uncharacterized protein</fullName>
    </submittedName>
</protein>
<reference evidence="2" key="1">
    <citation type="submission" date="2019-11" db="EMBL/GenBank/DDBJ databases">
        <title>The complete genome sequence of Saccharopolyspora sp. E2A.</title>
        <authorList>
            <person name="Zhang G."/>
        </authorList>
    </citation>
    <scope>NUCLEOTIDE SEQUENCE [LARGE SCALE GENOMIC DNA]</scope>
    <source>
        <strain evidence="2">E2A</strain>
    </source>
</reference>
<dbReference type="KEGG" id="sace:GIY23_07055"/>
<dbReference type="AlphaFoldDB" id="A0A5Q3Q3Y2"/>
<organism evidence="1 2">
    <name type="scientific">Allosaccharopolyspora coralli</name>
    <dbReference type="NCBI Taxonomy" id="2665642"/>
    <lineage>
        <taxon>Bacteria</taxon>
        <taxon>Bacillati</taxon>
        <taxon>Actinomycetota</taxon>
        <taxon>Actinomycetes</taxon>
        <taxon>Pseudonocardiales</taxon>
        <taxon>Pseudonocardiaceae</taxon>
        <taxon>Allosaccharopolyspora</taxon>
    </lineage>
</organism>